<dbReference type="InterPro" id="IPR000477">
    <property type="entry name" value="RT_dom"/>
</dbReference>
<dbReference type="Pfam" id="PF00078">
    <property type="entry name" value="RVT_1"/>
    <property type="match status" value="1"/>
</dbReference>
<dbReference type="GeneTree" id="ENSGT01150000286902"/>
<dbReference type="InterPro" id="IPR043502">
    <property type="entry name" value="DNA/RNA_pol_sf"/>
</dbReference>
<evidence type="ECO:0000259" key="2">
    <source>
        <dbReference type="PROSITE" id="PS50878"/>
    </source>
</evidence>
<keyword evidence="4" id="KW-1185">Reference proteome</keyword>
<reference evidence="3" key="1">
    <citation type="submission" date="2025-08" db="UniProtKB">
        <authorList>
            <consortium name="Ensembl"/>
        </authorList>
    </citation>
    <scope>IDENTIFICATION</scope>
</reference>
<dbReference type="Proteomes" id="UP000694426">
    <property type="component" value="Unplaced"/>
</dbReference>
<accession>A0A8B9D0S9</accession>
<feature type="compositionally biased region" description="Basic residues" evidence="1">
    <location>
        <begin position="464"/>
        <end position="497"/>
    </location>
</feature>
<feature type="compositionally biased region" description="Low complexity" evidence="1">
    <location>
        <begin position="428"/>
        <end position="443"/>
    </location>
</feature>
<dbReference type="PROSITE" id="PS50878">
    <property type="entry name" value="RT_POL"/>
    <property type="match status" value="1"/>
</dbReference>
<reference evidence="3" key="2">
    <citation type="submission" date="2025-09" db="UniProtKB">
        <authorList>
            <consortium name="Ensembl"/>
        </authorList>
    </citation>
    <scope>IDENTIFICATION</scope>
</reference>
<sequence length="596" mass="64680">MEMILGVIEVHLGDNAVIGPSQRGSMRGRSCLTNLISFYDKITHPVNQGKPADVIFLDFSKAFDTVSHRTLLDKMSSIQLNKTIMRWVSNWLTGRAQRVVVNGATSGWRMVTSGVPQGSILGPVLFNVFINDLDVGLEGVLSKFADDTKLGGAVDSDEGGKALQRDLDRLESWAVTNRMKFKRSKCRVLHLGQGNLGCWSLRSIWTVLLVIWSEFLGRPVWCKELDSMILMGPFQLGIFYGSVILAVSILPTRTTWQWLQTSFPPKAHHTEHDPLPSRTEPQCRDGPAEPLLPTCDHSAVSTQYSVTFWSASSSWTPLGRSFSATSWAVGGSGGAAAALPDTNCRSSRPEWGQGEKRKTALAKPSGAARLLGASPLAGPGADLRLPRRGLAGEAISGRSHWKPSSVSFSPPCVRAARGAGPGRPLPAAPMRSASSSSKRAQAPGPGCRKPPPREAPPRPPSESKKRKAQRRRGGPKRQHKWLRRRRAPRRSRARRHGLAVSSRNTALGEHGTDMAAAAAAAPSRPLGHLGPLTARRPLAPSRHRRHYALVSSRLSFALPHWPPPPARLPESAPLIGSLGMGEHARCAGPRSMSERC</sequence>
<protein>
    <recommendedName>
        <fullName evidence="2">Reverse transcriptase domain-containing protein</fullName>
    </recommendedName>
</protein>
<dbReference type="CDD" id="cd01650">
    <property type="entry name" value="RT_nLTR_like"/>
    <property type="match status" value="1"/>
</dbReference>
<feature type="domain" description="Reverse transcriptase" evidence="2">
    <location>
        <begin position="1"/>
        <end position="210"/>
    </location>
</feature>
<name>A0A8B9D0S9_9AVES</name>
<feature type="region of interest" description="Disordered" evidence="1">
    <location>
        <begin position="343"/>
        <end position="365"/>
    </location>
</feature>
<dbReference type="SUPFAM" id="SSF56672">
    <property type="entry name" value="DNA/RNA polymerases"/>
    <property type="match status" value="1"/>
</dbReference>
<dbReference type="Ensembl" id="ENSABRT00000036707.1">
    <property type="protein sequence ID" value="ENSABRP00000026228.1"/>
    <property type="gene ID" value="ENSABRG00000021923.1"/>
</dbReference>
<evidence type="ECO:0000256" key="1">
    <source>
        <dbReference type="SAM" id="MobiDB-lite"/>
    </source>
</evidence>
<organism evidence="3 4">
    <name type="scientific">Anser brachyrhynchus</name>
    <name type="common">Pink-footed goose</name>
    <dbReference type="NCBI Taxonomy" id="132585"/>
    <lineage>
        <taxon>Eukaryota</taxon>
        <taxon>Metazoa</taxon>
        <taxon>Chordata</taxon>
        <taxon>Craniata</taxon>
        <taxon>Vertebrata</taxon>
        <taxon>Euteleostomi</taxon>
        <taxon>Archelosauria</taxon>
        <taxon>Archosauria</taxon>
        <taxon>Dinosauria</taxon>
        <taxon>Saurischia</taxon>
        <taxon>Theropoda</taxon>
        <taxon>Coelurosauria</taxon>
        <taxon>Aves</taxon>
        <taxon>Neognathae</taxon>
        <taxon>Galloanserae</taxon>
        <taxon>Anseriformes</taxon>
        <taxon>Anatidae</taxon>
        <taxon>Anserinae</taxon>
        <taxon>Anser</taxon>
    </lineage>
</organism>
<proteinExistence type="predicted"/>
<evidence type="ECO:0000313" key="4">
    <source>
        <dbReference type="Proteomes" id="UP000694426"/>
    </source>
</evidence>
<dbReference type="PANTHER" id="PTHR33332">
    <property type="entry name" value="REVERSE TRANSCRIPTASE DOMAIN-CONTAINING PROTEIN"/>
    <property type="match status" value="1"/>
</dbReference>
<evidence type="ECO:0000313" key="3">
    <source>
        <dbReference type="Ensembl" id="ENSABRP00000026228.1"/>
    </source>
</evidence>
<feature type="region of interest" description="Disordered" evidence="1">
    <location>
        <begin position="396"/>
        <end position="514"/>
    </location>
</feature>
<dbReference type="AlphaFoldDB" id="A0A8B9D0S9"/>